<organism evidence="1 2">
    <name type="scientific">Anabaenopsis tanganyikae CS-531</name>
    <dbReference type="NCBI Taxonomy" id="2785304"/>
    <lineage>
        <taxon>Bacteria</taxon>
        <taxon>Bacillati</taxon>
        <taxon>Cyanobacteriota</taxon>
        <taxon>Cyanophyceae</taxon>
        <taxon>Nostocales</taxon>
        <taxon>Nodulariaceae</taxon>
        <taxon>Anabaenopsis</taxon>
        <taxon>Anabaenopsis tanganyikae</taxon>
    </lineage>
</organism>
<evidence type="ECO:0000313" key="2">
    <source>
        <dbReference type="Proteomes" id="UP001159386"/>
    </source>
</evidence>
<accession>A0ABT6KBH6</accession>
<comment type="caution">
    <text evidence="1">The sequence shown here is derived from an EMBL/GenBank/DDBJ whole genome shotgun (WGS) entry which is preliminary data.</text>
</comment>
<proteinExistence type="predicted"/>
<keyword evidence="2" id="KW-1185">Reference proteome</keyword>
<gene>
    <name evidence="1" type="ORF">NWP22_04290</name>
</gene>
<evidence type="ECO:0000313" key="1">
    <source>
        <dbReference type="EMBL" id="MDH6105098.1"/>
    </source>
</evidence>
<name>A0ABT6KBH6_9CYAN</name>
<sequence length="58" mass="6351">MADIKITNLKTDSEIIDLKAEAEKGNPEAIVAFKSLRGGLACCCWWKCSSHTLSHTKS</sequence>
<protein>
    <submittedName>
        <fullName evidence="1">Uncharacterized protein</fullName>
    </submittedName>
</protein>
<dbReference type="Proteomes" id="UP001159386">
    <property type="component" value="Unassembled WGS sequence"/>
</dbReference>
<dbReference type="EMBL" id="JANQDF010000039">
    <property type="protein sequence ID" value="MDH6105098.1"/>
    <property type="molecule type" value="Genomic_DNA"/>
</dbReference>
<dbReference type="RefSeq" id="WP_280801561.1">
    <property type="nucleotide sequence ID" value="NZ_JANQDF010000039.1"/>
</dbReference>
<reference evidence="1 2" key="1">
    <citation type="journal article" date="2023" name="J. Phycol.">
        <title>Chrysosporum ovalisporum is synonymous with the true-branching cyanobacterium Umezakia natans (Nostocales/Aphanizomenonaceae).</title>
        <authorList>
            <person name="McGregor G.B."/>
            <person name="Sendall B.C."/>
            <person name="Niiyama Y."/>
            <person name="Tuji A."/>
            <person name="Willis A."/>
        </authorList>
    </citation>
    <scope>NUCLEOTIDE SEQUENCE [LARGE SCALE GENOMIC DNA]</scope>
    <source>
        <strain evidence="1 2">CS-531</strain>
    </source>
</reference>